<dbReference type="Pfam" id="PF02801">
    <property type="entry name" value="Ketoacyl-synt_C"/>
    <property type="match status" value="1"/>
</dbReference>
<feature type="region of interest" description="Disordered" evidence="8">
    <location>
        <begin position="340"/>
        <end position="383"/>
    </location>
</feature>
<dbReference type="SMART" id="SM00823">
    <property type="entry name" value="PKS_PP"/>
    <property type="match status" value="1"/>
</dbReference>
<dbReference type="InterPro" id="IPR020807">
    <property type="entry name" value="PKS_DH"/>
</dbReference>
<dbReference type="CDD" id="cd02440">
    <property type="entry name" value="AdoMet_MTases"/>
    <property type="match status" value="1"/>
</dbReference>
<dbReference type="GO" id="GO:0004315">
    <property type="term" value="F:3-oxoacyl-[acyl-carrier-protein] synthase activity"/>
    <property type="evidence" value="ECO:0007669"/>
    <property type="project" value="InterPro"/>
</dbReference>
<dbReference type="Gene3D" id="1.10.1200.10">
    <property type="entry name" value="ACP-like"/>
    <property type="match status" value="1"/>
</dbReference>
<dbReference type="SUPFAM" id="SSF53335">
    <property type="entry name" value="S-adenosyl-L-methionine-dependent methyltransferases"/>
    <property type="match status" value="1"/>
</dbReference>
<gene>
    <name evidence="12" type="ORF">CHGG_08793</name>
</gene>
<dbReference type="Gene3D" id="3.40.47.10">
    <property type="match status" value="1"/>
</dbReference>
<dbReference type="GO" id="GO:0004312">
    <property type="term" value="F:fatty acid synthase activity"/>
    <property type="evidence" value="ECO:0007669"/>
    <property type="project" value="TreeGrafter"/>
</dbReference>
<evidence type="ECO:0000256" key="5">
    <source>
        <dbReference type="ARBA" id="ARBA00022679"/>
    </source>
</evidence>
<dbReference type="InterPro" id="IPR020806">
    <property type="entry name" value="PKS_PP-bd"/>
</dbReference>
<feature type="region of interest" description="Disordered" evidence="8">
    <location>
        <begin position="1525"/>
        <end position="1549"/>
    </location>
</feature>
<dbReference type="InterPro" id="IPR029063">
    <property type="entry name" value="SAM-dependent_MTases_sf"/>
</dbReference>
<dbReference type="PROSITE" id="PS00012">
    <property type="entry name" value="PHOSPHOPANTETHEINE"/>
    <property type="match status" value="1"/>
</dbReference>
<dbReference type="PANTHER" id="PTHR43775:SF21">
    <property type="entry name" value="NON-REDUCING POLYKETIDE SYNTHASE AUSA-RELATED"/>
    <property type="match status" value="1"/>
</dbReference>
<dbReference type="OMA" id="KDNIGHT"/>
<accession>Q2GTB1</accession>
<feature type="region of interest" description="Disordered" evidence="8">
    <location>
        <begin position="879"/>
        <end position="899"/>
    </location>
</feature>
<dbReference type="Pfam" id="PF08242">
    <property type="entry name" value="Methyltransf_12"/>
    <property type="match status" value="1"/>
</dbReference>
<dbReference type="Gene3D" id="3.40.50.1820">
    <property type="entry name" value="alpha/beta hydrolase"/>
    <property type="match status" value="1"/>
</dbReference>
<evidence type="ECO:0000256" key="3">
    <source>
        <dbReference type="ARBA" id="ARBA00022553"/>
    </source>
</evidence>
<dbReference type="VEuPathDB" id="FungiDB:CHGG_08793"/>
<dbReference type="InterPro" id="IPR041068">
    <property type="entry name" value="HTH_51"/>
</dbReference>
<protein>
    <submittedName>
        <fullName evidence="12">Uncharacterized protein</fullName>
    </submittedName>
</protein>
<dbReference type="InterPro" id="IPR042104">
    <property type="entry name" value="PKS_dehydratase_sf"/>
</dbReference>
<dbReference type="Pfam" id="PF00109">
    <property type="entry name" value="ketoacyl-synt"/>
    <property type="match status" value="1"/>
</dbReference>
<keyword evidence="4" id="KW-0489">Methyltransferase</keyword>
<dbReference type="GO" id="GO:0031177">
    <property type="term" value="F:phosphopantetheine binding"/>
    <property type="evidence" value="ECO:0007669"/>
    <property type="project" value="InterPro"/>
</dbReference>
<feature type="compositionally biased region" description="Pro residues" evidence="8">
    <location>
        <begin position="824"/>
        <end position="838"/>
    </location>
</feature>
<evidence type="ECO:0000256" key="6">
    <source>
        <dbReference type="ARBA" id="ARBA00023268"/>
    </source>
</evidence>
<dbReference type="PROSITE" id="PS50075">
    <property type="entry name" value="CARRIER"/>
    <property type="match status" value="1"/>
</dbReference>
<feature type="active site" description="Proton donor; for dehydratase activity" evidence="7">
    <location>
        <position position="1394"/>
    </location>
</feature>
<keyword evidence="2" id="KW-0596">Phosphopantetheine</keyword>
<evidence type="ECO:0000259" key="10">
    <source>
        <dbReference type="PROSITE" id="PS52004"/>
    </source>
</evidence>
<dbReference type="Gene3D" id="3.10.129.110">
    <property type="entry name" value="Polyketide synthase dehydratase"/>
    <property type="match status" value="1"/>
</dbReference>
<dbReference type="InterPro" id="IPR050091">
    <property type="entry name" value="PKS_NRPS_Biosynth_Enz"/>
</dbReference>
<dbReference type="GO" id="GO:0032259">
    <property type="term" value="P:methylation"/>
    <property type="evidence" value="ECO:0007669"/>
    <property type="project" value="UniProtKB-KW"/>
</dbReference>
<feature type="region of interest" description="C-terminal hotdog fold" evidence="7">
    <location>
        <begin position="1331"/>
        <end position="1495"/>
    </location>
</feature>
<dbReference type="InterPro" id="IPR020841">
    <property type="entry name" value="PKS_Beta-ketoAc_synthase_dom"/>
</dbReference>
<dbReference type="InterPro" id="IPR032088">
    <property type="entry name" value="SAT"/>
</dbReference>
<dbReference type="Pfam" id="PF14765">
    <property type="entry name" value="PS-DH"/>
    <property type="match status" value="1"/>
</dbReference>
<dbReference type="InterPro" id="IPR001227">
    <property type="entry name" value="Ac_transferase_dom_sf"/>
</dbReference>
<feature type="region of interest" description="Disordered" evidence="8">
    <location>
        <begin position="774"/>
        <end position="841"/>
    </location>
</feature>
<dbReference type="SMART" id="SM00825">
    <property type="entry name" value="PKS_KS"/>
    <property type="match status" value="1"/>
</dbReference>
<dbReference type="InterPro" id="IPR016039">
    <property type="entry name" value="Thiolase-like"/>
</dbReference>
<dbReference type="CDD" id="cd00833">
    <property type="entry name" value="PKS"/>
    <property type="match status" value="1"/>
</dbReference>
<feature type="active site" description="Proton acceptor; for dehydratase activity" evidence="7">
    <location>
        <position position="1195"/>
    </location>
</feature>
<dbReference type="PANTHER" id="PTHR43775">
    <property type="entry name" value="FATTY ACID SYNTHASE"/>
    <property type="match status" value="1"/>
</dbReference>
<feature type="domain" description="Ketosynthase family 3 (KS3)" evidence="10">
    <location>
        <begin position="389"/>
        <end position="779"/>
    </location>
</feature>
<dbReference type="PROSITE" id="PS52004">
    <property type="entry name" value="KS3_2"/>
    <property type="match status" value="1"/>
</dbReference>
<dbReference type="OrthoDB" id="329835at2759"/>
<dbReference type="InterPro" id="IPR018201">
    <property type="entry name" value="Ketoacyl_synth_AS"/>
</dbReference>
<feature type="domain" description="PKS/mFAS DH" evidence="11">
    <location>
        <begin position="1162"/>
        <end position="1495"/>
    </location>
</feature>
<dbReference type="Pfam" id="PF18558">
    <property type="entry name" value="HTH_51"/>
    <property type="match status" value="1"/>
</dbReference>
<dbReference type="Gene3D" id="3.40.366.10">
    <property type="entry name" value="Malonyl-Coenzyme A Acyl Carrier Protein, domain 2"/>
    <property type="match status" value="2"/>
</dbReference>
<dbReference type="InParanoid" id="Q2GTB1"/>
<keyword evidence="13" id="KW-1185">Reference proteome</keyword>
<evidence type="ECO:0000256" key="8">
    <source>
        <dbReference type="SAM" id="MobiDB-lite"/>
    </source>
</evidence>
<evidence type="ECO:0000256" key="4">
    <source>
        <dbReference type="ARBA" id="ARBA00022603"/>
    </source>
</evidence>
<dbReference type="eggNOG" id="KOG1202">
    <property type="taxonomic scope" value="Eukaryota"/>
</dbReference>
<dbReference type="InterPro" id="IPR014030">
    <property type="entry name" value="Ketoacyl_synth_N"/>
</dbReference>
<dbReference type="InterPro" id="IPR049551">
    <property type="entry name" value="PKS_DH_C"/>
</dbReference>
<dbReference type="Gene3D" id="3.40.50.150">
    <property type="entry name" value="Vaccinia Virus protein VP39"/>
    <property type="match status" value="1"/>
</dbReference>
<evidence type="ECO:0000313" key="13">
    <source>
        <dbReference type="Proteomes" id="UP000001056"/>
    </source>
</evidence>
<dbReference type="GeneID" id="4395430"/>
<keyword evidence="5" id="KW-0808">Transferase</keyword>
<sequence>MDTNGDSGGFTEGTLLLFGPQMTRLTGSHLTDLRTTILGNPELDFLVKAVRALPSQWTTTVQTACPGLGAGDLGASQTQQLQQLAHFFETGELPASEPPNNVVLAPLTVVSQVAEYLRLGRRGPVQGFCIGFLAATAVASSRNREELAELVGVAIKLAACVGAVIDCEEHEQLRQPGSLGLNAAHSVRWTSSAEKVHLEKTLASFPEVYMSCVTDIDRVTITAPESRLAELCRRLADGGMVAQPVGLYGRYHEASQNREVLVRELKALCQQNVAFQLPTAENLVLPLRSTAAAAGQIINQGALSDIAIDSILTEKCDWFETVRAAVAAFGDRSPINITPIGGPGAVPRSLTPGKAGEKSALSRDSVLVNGTSRSGEPIPRPVSEMPVRGDAIAVIGMACRYPQAPSLDEFWSLIISGRNAVGPVPQNRFRAEELWREPKGPFWGNFVQDPDAFDHRFFQVSAREAASMDPQQRLILQVAYEAIESAGYASGQGPQRVGCYMGVGSVDYEANVASDNATAFSATGTLRAFISGKVSHYFGWTGPSVTFDTACSSSAVAIHHACKALQTKECPVAIAGGVNLITSPSLYQNLAAASFLSPTGASRAFDAQGDGYCRGEGAGVLVLKPLAQALADGDAILGTILGTAVNQGSNCTPITVPDSAAQSELYAQALAGGGVAPTEVTYVEAHGTGTPVGDPIECASIRSAFGGAHRQQELTIGSVKDVIGHTEAASGVAGCIKTLLMMQHGVIPKQPNFTRLNTKIPPLEARQACHRNAAAPLGDCQPSKAHGRSSTTTRRRQQRGHPPPGTPSRAISGTAPPKQRPPDTIEPPRPPAPPPKPKPSLQDITFHLARRLNPSFPHLATWTTTSLPALGQDLAALASGTRPITTTTPSSSSPSRPTDPLPIILTFGGQSGLTAHLSPALVSHSPSLHTHLSHCDTALRTLGLLPLFPRIFDAAPYEPDNLVGLHAALFSVHHAYHSRLADPSGWPPRRGRVHCMAAADHPCRDVLSRVPKRLGRRPGETIVDAANLVTAHTRDTVHFADAVERIVRRHPGGCVWLEAGSASPVVAMARRALPTATTAASHVFLPLDLGRGSSSPWSGLARAVTSLWAARSTATFWPFHGPQYPWVDLPPYQFAKSKHWIDFEAPGRRDSVEKLAPEVGPAELVRLVQHHKAGGEALFAVDASHDDFILCVSGHAVLGQSLCPASMYFELVIRAMKAFQSSPATGVTQVPRLENLRIMSPLALKPDGRLYLSLIPAAGKGDGSSTWNFSLFSSPLTGPTLPSPSSPRTTHALGTAAFIEADSTAVASRFRFLGRLMGSSRYEQIALSPGANRLSGDIIYRVFGRIVNYAPHYQGVRNVVAGNGEVVGDVVMPNSPKPEARQSPLGVSNPLAIDNFLQVAGIHVNCMTGDGREDDVFVCTGIGEVLWSDTFMRGPTGGDDGKPSSAGSWRVYSNVDAKRKNTVVNDILVLDPVSGDVVLAILNAEFTRVSMSSLYRALSKLNGASGSLPTPPPEREPVDQVKVTTYPQDLPNGTSPQATPSQGSVTGHTSGPRLIDALRNLLSEVLGTELAEIQPASELADLGVDSLMITELAGEIKKHFSVDISLSDLQEMTDVQSLSHRLEPLVSGYESTSAPTPAGSDTPPPVINGVVRNEEPSSSSEGAREEVGVADAASEWLASNRNTYDTVVQESGLQHFREDVYPHQAQLVVAYVVEAFARLGCHLRTLQPGDSLPNIKHLPRHEKVMAQIYRILEDAGLLDVDGAGTRRRTSRPTPQATASDLHDRILQQFPQHFSEHSLLHTTGSRLADCLSGDADPISLLFGNAEARRLLGDVYTNAPMFKAGTLFLARFLAQTLTQHLADHSGRGEIRILELGAGTGGTTSHLLEHLAASGLGHKLRYTFTDLSSSLVAAAKKKFAQYPFMEYAVLDIEQNPPAHLLGRFDMVISTNCIHATRDLTRSCTHIRRTLREGGLLCLVELTQNLFWFDLVFGLLEGWWLFNDGRSHALASETLWQKDLLASGFDWVDWSDGASAEASILRLIVASTSPRPHPLPSPPPQIPEGPGVADIDTAATTPLETQETVIFKHAGPLALQADIYYPPTPDPPGSKPRPVETTLLEGPMTDVRDALAWARRTLPHAEASPRRRRPDVRVDGTRVVAVGWSTGGMLALSLGWTAAGVGVQAPEAVLGFYCPSDYEDGWWGRVNLPFGEEEEDGEEGEFDVWEGVEEAPIVEYNPPVAAQAAGGWMARRDARSRIALHMNWRAQTVPVLVHGLRKGEGKGTPVLPWPEPEQVVAISPLAQVQLGNYRTPTFLVHPVDDDLIPWQQAQRTVEELRARGVSAEVRIVDKAVHLFDLYRRYDRHAGAIAAISDGYEFLARSVR</sequence>
<dbReference type="InterPro" id="IPR036736">
    <property type="entry name" value="ACP-like_sf"/>
</dbReference>
<dbReference type="InterPro" id="IPR009081">
    <property type="entry name" value="PP-bd_ACP"/>
</dbReference>
<dbReference type="SMART" id="SM00826">
    <property type="entry name" value="PKS_DH"/>
    <property type="match status" value="1"/>
</dbReference>
<dbReference type="GO" id="GO:0006633">
    <property type="term" value="P:fatty acid biosynthetic process"/>
    <property type="evidence" value="ECO:0007669"/>
    <property type="project" value="InterPro"/>
</dbReference>
<name>Q2GTB1_CHAGB</name>
<dbReference type="Proteomes" id="UP000001056">
    <property type="component" value="Unassembled WGS sequence"/>
</dbReference>
<feature type="region of interest" description="N-terminal hotdog fold" evidence="7">
    <location>
        <begin position="1162"/>
        <end position="1303"/>
    </location>
</feature>
<dbReference type="PROSITE" id="PS52019">
    <property type="entry name" value="PKS_MFAS_DH"/>
    <property type="match status" value="1"/>
</dbReference>
<keyword evidence="6" id="KW-0511">Multifunctional enzyme</keyword>
<evidence type="ECO:0000259" key="11">
    <source>
        <dbReference type="PROSITE" id="PS52019"/>
    </source>
</evidence>
<dbReference type="HOGENOM" id="CLU_000022_6_3_1"/>
<evidence type="ECO:0000256" key="7">
    <source>
        <dbReference type="PROSITE-ProRule" id="PRU01363"/>
    </source>
</evidence>
<dbReference type="SUPFAM" id="SSF47336">
    <property type="entry name" value="ACP-like"/>
    <property type="match status" value="1"/>
</dbReference>
<dbReference type="Pfam" id="PF00550">
    <property type="entry name" value="PP-binding"/>
    <property type="match status" value="1"/>
</dbReference>
<dbReference type="PROSITE" id="PS00606">
    <property type="entry name" value="KS3_1"/>
    <property type="match status" value="1"/>
</dbReference>
<reference evidence="13" key="1">
    <citation type="journal article" date="2015" name="Genome Announc.">
        <title>Draft genome sequence of the cellulolytic fungus Chaetomium globosum.</title>
        <authorList>
            <person name="Cuomo C.A."/>
            <person name="Untereiner W.A."/>
            <person name="Ma L.-J."/>
            <person name="Grabherr M."/>
            <person name="Birren B.W."/>
        </authorList>
    </citation>
    <scope>NUCLEOTIDE SEQUENCE [LARGE SCALE GENOMIC DNA]</scope>
    <source>
        <strain evidence="13">ATCC 6205 / CBS 148.51 / DSM 1962 / NBRC 6347 / NRRL 1970</strain>
    </source>
</reference>
<dbReference type="SUPFAM" id="SSF52151">
    <property type="entry name" value="FabD/lysophospholipase-like"/>
    <property type="match status" value="1"/>
</dbReference>
<evidence type="ECO:0000256" key="1">
    <source>
        <dbReference type="ARBA" id="ARBA00004721"/>
    </source>
</evidence>
<feature type="domain" description="Carrier" evidence="9">
    <location>
        <begin position="1549"/>
        <end position="1626"/>
    </location>
</feature>
<organism evidence="12 13">
    <name type="scientific">Chaetomium globosum (strain ATCC 6205 / CBS 148.51 / DSM 1962 / NBRC 6347 / NRRL 1970)</name>
    <name type="common">Soil fungus</name>
    <dbReference type="NCBI Taxonomy" id="306901"/>
    <lineage>
        <taxon>Eukaryota</taxon>
        <taxon>Fungi</taxon>
        <taxon>Dikarya</taxon>
        <taxon>Ascomycota</taxon>
        <taxon>Pezizomycotina</taxon>
        <taxon>Sordariomycetes</taxon>
        <taxon>Sordariomycetidae</taxon>
        <taxon>Sordariales</taxon>
        <taxon>Chaetomiaceae</taxon>
        <taxon>Chaetomium</taxon>
    </lineage>
</organism>
<evidence type="ECO:0000256" key="2">
    <source>
        <dbReference type="ARBA" id="ARBA00022450"/>
    </source>
</evidence>
<comment type="pathway">
    <text evidence="1">Secondary metabolite biosynthesis; terpenoid biosynthesis.</text>
</comment>
<dbReference type="GO" id="GO:0044550">
    <property type="term" value="P:secondary metabolite biosynthetic process"/>
    <property type="evidence" value="ECO:0007669"/>
    <property type="project" value="TreeGrafter"/>
</dbReference>
<dbReference type="GO" id="GO:0008168">
    <property type="term" value="F:methyltransferase activity"/>
    <property type="evidence" value="ECO:0007669"/>
    <property type="project" value="UniProtKB-KW"/>
</dbReference>
<dbReference type="InterPro" id="IPR013217">
    <property type="entry name" value="Methyltransf_12"/>
</dbReference>
<dbReference type="Gene3D" id="3.30.70.3290">
    <property type="match status" value="1"/>
</dbReference>
<dbReference type="SMART" id="SM01294">
    <property type="entry name" value="PKS_PP_betabranch"/>
    <property type="match status" value="1"/>
</dbReference>
<keyword evidence="3" id="KW-0597">Phosphoprotein</keyword>
<dbReference type="InterPro" id="IPR014031">
    <property type="entry name" value="Ketoacyl_synth_C"/>
</dbReference>
<dbReference type="RefSeq" id="XP_001226720.1">
    <property type="nucleotide sequence ID" value="XM_001226719.1"/>
</dbReference>
<dbReference type="InterPro" id="IPR006162">
    <property type="entry name" value="Ppantetheine_attach_site"/>
</dbReference>
<dbReference type="InterPro" id="IPR029058">
    <property type="entry name" value="AB_hydrolase_fold"/>
</dbReference>
<proteinExistence type="predicted"/>
<dbReference type="EMBL" id="CH408034">
    <property type="protein sequence ID" value="EAQ84779.1"/>
    <property type="molecule type" value="Genomic_DNA"/>
</dbReference>
<dbReference type="STRING" id="306901.Q2GTB1"/>
<dbReference type="InterPro" id="IPR049900">
    <property type="entry name" value="PKS_mFAS_DH"/>
</dbReference>
<dbReference type="SUPFAM" id="SSF53474">
    <property type="entry name" value="alpha/beta-Hydrolases"/>
    <property type="match status" value="1"/>
</dbReference>
<evidence type="ECO:0000313" key="12">
    <source>
        <dbReference type="EMBL" id="EAQ84779.1"/>
    </source>
</evidence>
<dbReference type="InterPro" id="IPR016035">
    <property type="entry name" value="Acyl_Trfase/lysoPLipase"/>
</dbReference>
<evidence type="ECO:0000259" key="9">
    <source>
        <dbReference type="PROSITE" id="PS50075"/>
    </source>
</evidence>
<dbReference type="Pfam" id="PF16073">
    <property type="entry name" value="SAT"/>
    <property type="match status" value="1"/>
</dbReference>
<dbReference type="SUPFAM" id="SSF53901">
    <property type="entry name" value="Thiolase-like"/>
    <property type="match status" value="1"/>
</dbReference>